<feature type="domain" description="MPT63-like" evidence="4">
    <location>
        <begin position="31"/>
        <end position="153"/>
    </location>
</feature>
<dbReference type="InterPro" id="IPR015250">
    <property type="entry name" value="MPT63-like"/>
</dbReference>
<feature type="chain" id="PRO_5029621980" description="MPT63-like domain-containing protein" evidence="3">
    <location>
        <begin position="26"/>
        <end position="310"/>
    </location>
</feature>
<evidence type="ECO:0000256" key="3">
    <source>
        <dbReference type="SAM" id="SignalP"/>
    </source>
</evidence>
<dbReference type="EMBL" id="AP022611">
    <property type="protein sequence ID" value="BBZ31297.1"/>
    <property type="molecule type" value="Genomic_DNA"/>
</dbReference>
<dbReference type="AlphaFoldDB" id="A0A7I7XPX3"/>
<gene>
    <name evidence="5" type="ORF">MMAD_55920</name>
</gene>
<feature type="compositionally biased region" description="Low complexity" evidence="2">
    <location>
        <begin position="256"/>
        <end position="282"/>
    </location>
</feature>
<evidence type="ECO:0000256" key="2">
    <source>
        <dbReference type="SAM" id="MobiDB-lite"/>
    </source>
</evidence>
<feature type="compositionally biased region" description="Low complexity" evidence="2">
    <location>
        <begin position="212"/>
        <end position="245"/>
    </location>
</feature>
<evidence type="ECO:0000259" key="4">
    <source>
        <dbReference type="Pfam" id="PF09167"/>
    </source>
</evidence>
<dbReference type="SUPFAM" id="SSF81982">
    <property type="entry name" value="Antigen MPT63/MPB63 (immunoprotective extracellular protein)"/>
    <property type="match status" value="1"/>
</dbReference>
<feature type="compositionally biased region" description="Low complexity" evidence="2">
    <location>
        <begin position="296"/>
        <end position="310"/>
    </location>
</feature>
<feature type="compositionally biased region" description="Pro residues" evidence="2">
    <location>
        <begin position="185"/>
        <end position="196"/>
    </location>
</feature>
<protein>
    <recommendedName>
        <fullName evidence="4">MPT63-like domain-containing protein</fullName>
    </recommendedName>
</protein>
<dbReference type="InterPro" id="IPR029050">
    <property type="entry name" value="Immunoprotect_excell_Ig-like"/>
</dbReference>
<keyword evidence="6" id="KW-1185">Reference proteome</keyword>
<dbReference type="Proteomes" id="UP000466517">
    <property type="component" value="Plasmid pJCM13574"/>
</dbReference>
<sequence>MKFSTVLAATAVTAGSVLGVPMAQANDEVAPTLTSLGQAAQLVNGSAVQTWTVSGLKPSGDVIPWHVNGTLWEATATNEAVQGSIQPVVSDFNARARNGDTYRVLFLAATPQGVNPAVLPPGAKTSGKVYFDVTGEQPDSVVYNSGGHDLAVWLTPPPAPVPSGTSAAPFGGSRPGVADAAPSAAVPPAPAAPPGVVPAAGPVPVGTPPPTGASGTPLPGSTGTPLPEGSSGTPLPGTSTSPTGTARDVPAGTAGTSMPSDPAAPAATPAPATASSQPTGSAVQLAPAGSSPASGTTKAPVTTTVPAPAP</sequence>
<reference evidence="5 6" key="1">
    <citation type="journal article" date="2019" name="Emerg. Microbes Infect.">
        <title>Comprehensive subspecies identification of 175 nontuberculous mycobacteria species based on 7547 genomic profiles.</title>
        <authorList>
            <person name="Matsumoto Y."/>
            <person name="Kinjo T."/>
            <person name="Motooka D."/>
            <person name="Nabeya D."/>
            <person name="Jung N."/>
            <person name="Uechi K."/>
            <person name="Horii T."/>
            <person name="Iida T."/>
            <person name="Fujita J."/>
            <person name="Nakamura S."/>
        </authorList>
    </citation>
    <scope>NUCLEOTIDE SEQUENCE [LARGE SCALE GENOMIC DNA]</scope>
    <source>
        <strain evidence="5 6">JCM 13574</strain>
        <plasmid evidence="6">pjcm13574 dna</plasmid>
    </source>
</reference>
<evidence type="ECO:0000313" key="5">
    <source>
        <dbReference type="EMBL" id="BBZ31297.1"/>
    </source>
</evidence>
<organism evidence="5 6">
    <name type="scientific">Mycolicibacterium madagascariense</name>
    <dbReference type="NCBI Taxonomy" id="212765"/>
    <lineage>
        <taxon>Bacteria</taxon>
        <taxon>Bacillati</taxon>
        <taxon>Actinomycetota</taxon>
        <taxon>Actinomycetes</taxon>
        <taxon>Mycobacteriales</taxon>
        <taxon>Mycobacteriaceae</taxon>
        <taxon>Mycolicibacterium</taxon>
    </lineage>
</organism>
<accession>A0A7I7XPX3</accession>
<dbReference type="Gene3D" id="2.60.40.1240">
    <property type="match status" value="1"/>
</dbReference>
<feature type="region of interest" description="Disordered" evidence="2">
    <location>
        <begin position="163"/>
        <end position="310"/>
    </location>
</feature>
<dbReference type="RefSeq" id="WP_170312609.1">
    <property type="nucleotide sequence ID" value="NZ_AP022611.1"/>
</dbReference>
<feature type="signal peptide" evidence="3">
    <location>
        <begin position="1"/>
        <end position="25"/>
    </location>
</feature>
<proteinExistence type="predicted"/>
<geneLocation type="plasmid" evidence="6">
    <name>pjcm13574 dna</name>
</geneLocation>
<dbReference type="KEGG" id="mmag:MMAD_55920"/>
<keyword evidence="1 3" id="KW-0732">Signal</keyword>
<dbReference type="GO" id="GO:0005615">
    <property type="term" value="C:extracellular space"/>
    <property type="evidence" value="ECO:0007669"/>
    <property type="project" value="InterPro"/>
</dbReference>
<feature type="compositionally biased region" description="Low complexity" evidence="2">
    <location>
        <begin position="175"/>
        <end position="184"/>
    </location>
</feature>
<dbReference type="Pfam" id="PF09167">
    <property type="entry name" value="DUF1942"/>
    <property type="match status" value="1"/>
</dbReference>
<evidence type="ECO:0000256" key="1">
    <source>
        <dbReference type="ARBA" id="ARBA00022729"/>
    </source>
</evidence>
<keyword evidence="5" id="KW-0614">Plasmid</keyword>
<name>A0A7I7XPX3_9MYCO</name>
<evidence type="ECO:0000313" key="6">
    <source>
        <dbReference type="Proteomes" id="UP000466517"/>
    </source>
</evidence>